<dbReference type="HOGENOM" id="CLU_2633701_0_0_6"/>
<keyword evidence="2" id="KW-1185">Reference proteome</keyword>
<gene>
    <name evidence="1" type="ORF">LDG_9045</name>
</gene>
<name>G9EUP7_9GAMM</name>
<reference evidence="1 2" key="1">
    <citation type="journal article" date="2011" name="BMC Genomics">
        <title>Insight into cross-talk between intra-amoebal pathogens.</title>
        <authorList>
            <person name="Gimenez G."/>
            <person name="Bertelli C."/>
            <person name="Moliner C."/>
            <person name="Robert C."/>
            <person name="Raoult D."/>
            <person name="Fournier P.E."/>
            <person name="Greub G."/>
        </authorList>
    </citation>
    <scope>NUCLEOTIDE SEQUENCE [LARGE SCALE GENOMIC DNA]</scope>
    <source>
        <strain evidence="1 2">LLAP12</strain>
    </source>
</reference>
<dbReference type="AlphaFoldDB" id="G9EUP7"/>
<dbReference type="InParanoid" id="G9EUP7"/>
<organism evidence="1 2">
    <name type="scientific">Legionella drancourtii LLAP12</name>
    <dbReference type="NCBI Taxonomy" id="658187"/>
    <lineage>
        <taxon>Bacteria</taxon>
        <taxon>Pseudomonadati</taxon>
        <taxon>Pseudomonadota</taxon>
        <taxon>Gammaproteobacteria</taxon>
        <taxon>Legionellales</taxon>
        <taxon>Legionellaceae</taxon>
        <taxon>Legionella</taxon>
    </lineage>
</organism>
<dbReference type="STRING" id="658187.LDG_9045"/>
<dbReference type="EMBL" id="JH413850">
    <property type="protein sequence ID" value="EHL29047.1"/>
    <property type="molecule type" value="Genomic_DNA"/>
</dbReference>
<sequence length="77" mass="8800">MTPDPFASEKSTNLADSNVQLPKAPLSEQITQTRALLLTTFQNQLAQPLTERLVSEKKGYLFFILTMIRHKLQQLKK</sequence>
<protein>
    <submittedName>
        <fullName evidence="1">Uncharacterized protein</fullName>
    </submittedName>
</protein>
<dbReference type="Proteomes" id="UP000002770">
    <property type="component" value="Unassembled WGS sequence"/>
</dbReference>
<evidence type="ECO:0000313" key="2">
    <source>
        <dbReference type="Proteomes" id="UP000002770"/>
    </source>
</evidence>
<accession>G9EUP7</accession>
<evidence type="ECO:0000313" key="1">
    <source>
        <dbReference type="EMBL" id="EHL29047.1"/>
    </source>
</evidence>
<proteinExistence type="predicted"/>
<dbReference type="RefSeq" id="WP_006872901.1">
    <property type="nucleotide sequence ID" value="NZ_JH413850.1"/>
</dbReference>